<dbReference type="PATRIC" id="fig|888833.12.peg.154"/>
<sequence>MKQLRISQLFFSYRICKLSGLKPYKNKEIPLSTQNIHVNHPSIFDKYFYFLDKYTCQKEKEVLQ</sequence>
<reference evidence="1 2" key="1">
    <citation type="submission" date="2010-12" db="EMBL/GenBank/DDBJ databases">
        <authorList>
            <person name="Muzny D."/>
            <person name="Qin X."/>
            <person name="Deng J."/>
            <person name="Jiang H."/>
            <person name="Liu Y."/>
            <person name="Qu J."/>
            <person name="Song X.-Z."/>
            <person name="Zhang L."/>
            <person name="Thornton R."/>
            <person name="Coyle M."/>
            <person name="Francisco L."/>
            <person name="Jackson L."/>
            <person name="Javaid M."/>
            <person name="Korchina V."/>
            <person name="Kovar C."/>
            <person name="Mata R."/>
            <person name="Mathew T."/>
            <person name="Ngo R."/>
            <person name="Nguyen L."/>
            <person name="Nguyen N."/>
            <person name="Okwuonu G."/>
            <person name="Ongeri F."/>
            <person name="Pham C."/>
            <person name="Simmons D."/>
            <person name="Wilczek-Boney K."/>
            <person name="Hale W."/>
            <person name="Jakkamsetti A."/>
            <person name="Pham P."/>
            <person name="Ruth R."/>
            <person name="San Lucas F."/>
            <person name="Warren J."/>
            <person name="Zhang J."/>
            <person name="Zhao Z."/>
            <person name="Zhou C."/>
            <person name="Zhu D."/>
            <person name="Lee S."/>
            <person name="Bess C."/>
            <person name="Blankenburg K."/>
            <person name="Forbes L."/>
            <person name="Fu Q."/>
            <person name="Gubbala S."/>
            <person name="Hirani K."/>
            <person name="Jayaseelan J.C."/>
            <person name="Lara F."/>
            <person name="Munidasa M."/>
            <person name="Palculict T."/>
            <person name="Patil S."/>
            <person name="Pu L.-L."/>
            <person name="Saada N."/>
            <person name="Tang L."/>
            <person name="Weissenberger G."/>
            <person name="Zhu Y."/>
            <person name="Hemphill L."/>
            <person name="Shang Y."/>
            <person name="Youmans B."/>
            <person name="Ayvaz T."/>
            <person name="Ross M."/>
            <person name="Santibanez J."/>
            <person name="Aqrawi P."/>
            <person name="Gross S."/>
            <person name="Joshi V."/>
            <person name="Fowler G."/>
            <person name="Nazareth L."/>
            <person name="Reid J."/>
            <person name="Worley K."/>
            <person name="Petrosino J."/>
            <person name="Highlander S."/>
            <person name="Gibbs R."/>
        </authorList>
    </citation>
    <scope>NUCLEOTIDE SEQUENCE [LARGE SCALE GENOMIC DNA]</scope>
    <source>
        <strain evidence="1 2">ATCC 700641</strain>
    </source>
</reference>
<name>E7SBZ4_9STRE</name>
<dbReference type="Proteomes" id="UP000002814">
    <property type="component" value="Unassembled WGS sequence"/>
</dbReference>
<protein>
    <submittedName>
        <fullName evidence="1">Uncharacterized protein</fullName>
    </submittedName>
</protein>
<proteinExistence type="predicted"/>
<dbReference type="EMBL" id="AEQR01000019">
    <property type="protein sequence ID" value="EFV98945.1"/>
    <property type="molecule type" value="Genomic_DNA"/>
</dbReference>
<keyword evidence="2" id="KW-1185">Reference proteome</keyword>
<dbReference type="HOGENOM" id="CLU_2865719_0_0_9"/>
<comment type="caution">
    <text evidence="1">The sequence shown here is derived from an EMBL/GenBank/DDBJ whole genome shotgun (WGS) entry which is preliminary data.</text>
</comment>
<evidence type="ECO:0000313" key="1">
    <source>
        <dbReference type="EMBL" id="EFV98945.1"/>
    </source>
</evidence>
<dbReference type="AlphaFoldDB" id="E7SBZ4"/>
<accession>E7SBZ4</accession>
<gene>
    <name evidence="1" type="ORF">HMPREF9421_1053</name>
</gene>
<organism evidence="1 2">
    <name type="scientific">Streptococcus australis ATCC 700641</name>
    <dbReference type="NCBI Taxonomy" id="888833"/>
    <lineage>
        <taxon>Bacteria</taxon>
        <taxon>Bacillati</taxon>
        <taxon>Bacillota</taxon>
        <taxon>Bacilli</taxon>
        <taxon>Lactobacillales</taxon>
        <taxon>Streptococcaceae</taxon>
        <taxon>Streptococcus</taxon>
    </lineage>
</organism>
<evidence type="ECO:0000313" key="2">
    <source>
        <dbReference type="Proteomes" id="UP000002814"/>
    </source>
</evidence>